<evidence type="ECO:0000313" key="1">
    <source>
        <dbReference type="EMBL" id="GEO03358.1"/>
    </source>
</evidence>
<gene>
    <name evidence="1" type="ORF">AAE02nite_10220</name>
</gene>
<name>A0A512AUG6_9BACT</name>
<dbReference type="Proteomes" id="UP000321532">
    <property type="component" value="Unassembled WGS sequence"/>
</dbReference>
<comment type="caution">
    <text evidence="1">The sequence shown here is derived from an EMBL/GenBank/DDBJ whole genome shotgun (WGS) entry which is preliminary data.</text>
</comment>
<accession>A0A512AUG6</accession>
<dbReference type="Pfam" id="PF08747">
    <property type="entry name" value="BrxB"/>
    <property type="match status" value="1"/>
</dbReference>
<evidence type="ECO:0008006" key="3">
    <source>
        <dbReference type="Google" id="ProtNLM"/>
    </source>
</evidence>
<dbReference type="RefSeq" id="WP_146895593.1">
    <property type="nucleotide sequence ID" value="NZ_BJYS01000005.1"/>
</dbReference>
<evidence type="ECO:0000313" key="2">
    <source>
        <dbReference type="Proteomes" id="UP000321532"/>
    </source>
</evidence>
<sequence>MASKVDNLLIAFEQVLAEPWAQTLSGQERVWFLIYDPADQRKIDLRLGDFEAAARNAGKNWVPVSLKECFPYWMASHEYREEYFSDPEALADQLEVEFKPFVIDYIQDEIQKAKADDNTIIVIKDVTAIFGFARLSNIISTASDYAKGRMLVLFPGEFSKNQYRLLDARDGWSYLARPITA</sequence>
<protein>
    <recommendedName>
        <fullName evidence="3">DUF1788 domain-containing protein</fullName>
    </recommendedName>
</protein>
<dbReference type="OrthoDB" id="5430574at2"/>
<keyword evidence="2" id="KW-1185">Reference proteome</keyword>
<proteinExistence type="predicted"/>
<organism evidence="1 2">
    <name type="scientific">Adhaeribacter aerolatus</name>
    <dbReference type="NCBI Taxonomy" id="670289"/>
    <lineage>
        <taxon>Bacteria</taxon>
        <taxon>Pseudomonadati</taxon>
        <taxon>Bacteroidota</taxon>
        <taxon>Cytophagia</taxon>
        <taxon>Cytophagales</taxon>
        <taxon>Hymenobacteraceae</taxon>
        <taxon>Adhaeribacter</taxon>
    </lineage>
</organism>
<dbReference type="EMBL" id="BJYS01000005">
    <property type="protein sequence ID" value="GEO03358.1"/>
    <property type="molecule type" value="Genomic_DNA"/>
</dbReference>
<dbReference type="AlphaFoldDB" id="A0A512AUG6"/>
<reference evidence="1 2" key="1">
    <citation type="submission" date="2019-07" db="EMBL/GenBank/DDBJ databases">
        <title>Whole genome shotgun sequence of Adhaeribacter aerolatus NBRC 106133.</title>
        <authorList>
            <person name="Hosoyama A."/>
            <person name="Uohara A."/>
            <person name="Ohji S."/>
            <person name="Ichikawa N."/>
        </authorList>
    </citation>
    <scope>NUCLEOTIDE SEQUENCE [LARGE SCALE GENOMIC DNA]</scope>
    <source>
        <strain evidence="1 2">NBRC 106133</strain>
    </source>
</reference>
<dbReference type="InterPro" id="IPR014858">
    <property type="entry name" value="BrxB"/>
</dbReference>